<dbReference type="Proteomes" id="UP000237003">
    <property type="component" value="Unassembled WGS sequence"/>
</dbReference>
<keyword evidence="7" id="KW-0393">Immunoglobulin domain</keyword>
<evidence type="ECO:0000256" key="2">
    <source>
        <dbReference type="ARBA" id="ARBA00007399"/>
    </source>
</evidence>
<comment type="caution">
    <text evidence="12">The sequence shown here is derived from an EMBL/GenBank/DDBJ whole genome shotgun (WGS) entry which is preliminary data.</text>
</comment>
<dbReference type="AlphaFoldDB" id="A0A2S4RPU8"/>
<evidence type="ECO:0000313" key="13">
    <source>
        <dbReference type="Proteomes" id="UP000237003"/>
    </source>
</evidence>
<dbReference type="PRINTS" id="PR00969">
    <property type="entry name" value="CHAPERONPILI"/>
</dbReference>
<dbReference type="RefSeq" id="WP_103776767.1">
    <property type="nucleotide sequence ID" value="NZ_PQLX01000020.1"/>
</dbReference>
<dbReference type="SUPFAM" id="SSF49584">
    <property type="entry name" value="Periplasmic chaperone C-domain"/>
    <property type="match status" value="1"/>
</dbReference>
<evidence type="ECO:0000259" key="10">
    <source>
        <dbReference type="Pfam" id="PF00345"/>
    </source>
</evidence>
<dbReference type="OrthoDB" id="9131059at2"/>
<dbReference type="EMBL" id="PQLX01000020">
    <property type="protein sequence ID" value="POU59118.1"/>
    <property type="molecule type" value="Genomic_DNA"/>
</dbReference>
<dbReference type="InterPro" id="IPR016147">
    <property type="entry name" value="Pili_assmbl_chaperone_N"/>
</dbReference>
<dbReference type="PANTHER" id="PTHR30251:SF2">
    <property type="entry name" value="FIMBRIAL CHAPERONE YADV-RELATED"/>
    <property type="match status" value="1"/>
</dbReference>
<evidence type="ECO:0000259" key="11">
    <source>
        <dbReference type="Pfam" id="PF02753"/>
    </source>
</evidence>
<evidence type="ECO:0000256" key="9">
    <source>
        <dbReference type="SAM" id="SignalP"/>
    </source>
</evidence>
<dbReference type="SUPFAM" id="SSF49354">
    <property type="entry name" value="PapD-like"/>
    <property type="match status" value="1"/>
</dbReference>
<gene>
    <name evidence="12" type="ORF">C3430_26960</name>
</gene>
<dbReference type="PROSITE" id="PS00635">
    <property type="entry name" value="PILI_CHAPERONE"/>
    <property type="match status" value="1"/>
</dbReference>
<keyword evidence="4 9" id="KW-0732">Signal</keyword>
<dbReference type="GO" id="GO:0030288">
    <property type="term" value="C:outer membrane-bounded periplasmic space"/>
    <property type="evidence" value="ECO:0007669"/>
    <property type="project" value="InterPro"/>
</dbReference>
<dbReference type="Gene3D" id="2.60.40.10">
    <property type="entry name" value="Immunoglobulins"/>
    <property type="match status" value="2"/>
</dbReference>
<comment type="subcellular location">
    <subcellularLocation>
        <location evidence="1 8">Periplasm</location>
    </subcellularLocation>
</comment>
<dbReference type="InterPro" id="IPR013783">
    <property type="entry name" value="Ig-like_fold"/>
</dbReference>
<dbReference type="InterPro" id="IPR050643">
    <property type="entry name" value="Periplasmic_pilus_chap"/>
</dbReference>
<accession>A0A2S4RPU8</accession>
<evidence type="ECO:0000256" key="3">
    <source>
        <dbReference type="ARBA" id="ARBA00022558"/>
    </source>
</evidence>
<dbReference type="Pfam" id="PF02753">
    <property type="entry name" value="PapD_C"/>
    <property type="match status" value="1"/>
</dbReference>
<reference evidence="12 13" key="1">
    <citation type="submission" date="2018-01" db="EMBL/GenBank/DDBJ databases">
        <title>Complete genome sequences of 14 Citrobacter spp. isolated from plant in Canada.</title>
        <authorList>
            <person name="Bhandare S.G."/>
            <person name="Colavecchio A."/>
            <person name="Jeukens J."/>
            <person name="Emond-Rheault J.-G."/>
            <person name="Freschi L."/>
            <person name="Hamel J."/>
            <person name="Kukavica-Ibrulj I."/>
            <person name="Levesque R."/>
            <person name="Goodridge L."/>
        </authorList>
    </citation>
    <scope>NUCLEOTIDE SEQUENCE [LARGE SCALE GENOMIC DNA]</scope>
    <source>
        <strain evidence="12 13">S1285</strain>
    </source>
</reference>
<dbReference type="InterPro" id="IPR018046">
    <property type="entry name" value="Pili_assmbl_chaperone_CS"/>
</dbReference>
<dbReference type="FunFam" id="2.60.40.10:FF:000458">
    <property type="entry name" value="Molecular chaperone FimC"/>
    <property type="match status" value="1"/>
</dbReference>
<evidence type="ECO:0000313" key="12">
    <source>
        <dbReference type="EMBL" id="POU59118.1"/>
    </source>
</evidence>
<dbReference type="GO" id="GO:0071555">
    <property type="term" value="P:cell wall organization"/>
    <property type="evidence" value="ECO:0007669"/>
    <property type="project" value="InterPro"/>
</dbReference>
<evidence type="ECO:0000256" key="1">
    <source>
        <dbReference type="ARBA" id="ARBA00004418"/>
    </source>
</evidence>
<comment type="similarity">
    <text evidence="2 8">Belongs to the periplasmic pilus chaperone family.</text>
</comment>
<feature type="signal peptide" evidence="9">
    <location>
        <begin position="1"/>
        <end position="23"/>
    </location>
</feature>
<feature type="domain" description="Pili assembly chaperone C-terminal" evidence="11">
    <location>
        <begin position="168"/>
        <end position="230"/>
    </location>
</feature>
<dbReference type="InterPro" id="IPR036316">
    <property type="entry name" value="Pili_assmbl_chap_C_dom_sf"/>
</dbReference>
<evidence type="ECO:0000256" key="4">
    <source>
        <dbReference type="ARBA" id="ARBA00022729"/>
    </source>
</evidence>
<sequence length="237" mass="25425">MTLTRFFSATALLLAAGIPAAFASIQISATRVIYHAAEKDVSVQITNPGKYPVLLQSWTDDGHPEIRPDALRTPFILTPPLTRVNADAGQTLRLSYTGTPLPADRESVYWLNVLEIPPVGDKGSNQIQVAFRSRIKLFYRPTGLDDKRAQAAIAQLRWRAQGNKISLSNPTPYYVSAVAITLTRGGKKTSVPADMLAPNGSAEFALPAGMSADSADSVTVDAINDYGASVTAPVSRL</sequence>
<name>A0A2S4RPU8_CITAM</name>
<organism evidence="12 13">
    <name type="scientific">Citrobacter amalonaticus</name>
    <dbReference type="NCBI Taxonomy" id="35703"/>
    <lineage>
        <taxon>Bacteria</taxon>
        <taxon>Pseudomonadati</taxon>
        <taxon>Pseudomonadota</taxon>
        <taxon>Gammaproteobacteria</taxon>
        <taxon>Enterobacterales</taxon>
        <taxon>Enterobacteriaceae</taxon>
        <taxon>Citrobacter</taxon>
    </lineage>
</organism>
<feature type="chain" id="PRO_5015616303" evidence="9">
    <location>
        <begin position="24"/>
        <end position="237"/>
    </location>
</feature>
<feature type="domain" description="Pili assembly chaperone N-terminal" evidence="10">
    <location>
        <begin position="24"/>
        <end position="144"/>
    </location>
</feature>
<evidence type="ECO:0000256" key="5">
    <source>
        <dbReference type="ARBA" id="ARBA00022764"/>
    </source>
</evidence>
<dbReference type="PANTHER" id="PTHR30251">
    <property type="entry name" value="PILUS ASSEMBLY CHAPERONE"/>
    <property type="match status" value="1"/>
</dbReference>
<dbReference type="Pfam" id="PF00345">
    <property type="entry name" value="PapD_N"/>
    <property type="match status" value="1"/>
</dbReference>
<dbReference type="InterPro" id="IPR016148">
    <property type="entry name" value="Pili_assmbl_chaperone_C"/>
</dbReference>
<protein>
    <submittedName>
        <fullName evidence="12">Pilus assembly protein PapD</fullName>
    </submittedName>
</protein>
<keyword evidence="5" id="KW-0574">Periplasm</keyword>
<keyword evidence="6 8" id="KW-0143">Chaperone</keyword>
<evidence type="ECO:0000256" key="8">
    <source>
        <dbReference type="RuleBase" id="RU003918"/>
    </source>
</evidence>
<dbReference type="InterPro" id="IPR008962">
    <property type="entry name" value="PapD-like_sf"/>
</dbReference>
<evidence type="ECO:0000256" key="6">
    <source>
        <dbReference type="ARBA" id="ARBA00023186"/>
    </source>
</evidence>
<proteinExistence type="inferred from homology"/>
<keyword evidence="3" id="KW-1029">Fimbrium biogenesis</keyword>
<dbReference type="InterPro" id="IPR001829">
    <property type="entry name" value="Pili_assmbl_chaperone_bac"/>
</dbReference>
<evidence type="ECO:0000256" key="7">
    <source>
        <dbReference type="ARBA" id="ARBA00023319"/>
    </source>
</evidence>